<evidence type="ECO:0000313" key="2">
    <source>
        <dbReference type="EMBL" id="CAI0393929.1"/>
    </source>
</evidence>
<dbReference type="EMBL" id="CAMGYJ010000003">
    <property type="protein sequence ID" value="CAI0393929.1"/>
    <property type="molecule type" value="Genomic_DNA"/>
</dbReference>
<proteinExistence type="predicted"/>
<feature type="compositionally biased region" description="Basic residues" evidence="1">
    <location>
        <begin position="47"/>
        <end position="60"/>
    </location>
</feature>
<comment type="caution">
    <text evidence="2">The sequence shown here is derived from an EMBL/GenBank/DDBJ whole genome shotgun (WGS) entry which is preliminary data.</text>
</comment>
<dbReference type="EMBL" id="CAMGYJ010000005">
    <property type="protein sequence ID" value="CAI0426665.1"/>
    <property type="molecule type" value="Genomic_DNA"/>
</dbReference>
<evidence type="ECO:0000256" key="1">
    <source>
        <dbReference type="SAM" id="MobiDB-lite"/>
    </source>
</evidence>
<name>A0AAV0I8S4_9ROSI</name>
<reference evidence="2" key="1">
    <citation type="submission" date="2022-08" db="EMBL/GenBank/DDBJ databases">
        <authorList>
            <person name="Gutierrez-Valencia J."/>
        </authorList>
    </citation>
    <scope>NUCLEOTIDE SEQUENCE</scope>
</reference>
<protein>
    <submittedName>
        <fullName evidence="2">Uncharacterized protein</fullName>
    </submittedName>
</protein>
<keyword evidence="4" id="KW-1185">Reference proteome</keyword>
<evidence type="ECO:0000313" key="3">
    <source>
        <dbReference type="EMBL" id="CAI0426665.1"/>
    </source>
</evidence>
<dbReference type="Proteomes" id="UP001154282">
    <property type="component" value="Unassembled WGS sequence"/>
</dbReference>
<organism evidence="2 4">
    <name type="scientific">Linum tenue</name>
    <dbReference type="NCBI Taxonomy" id="586396"/>
    <lineage>
        <taxon>Eukaryota</taxon>
        <taxon>Viridiplantae</taxon>
        <taxon>Streptophyta</taxon>
        <taxon>Embryophyta</taxon>
        <taxon>Tracheophyta</taxon>
        <taxon>Spermatophyta</taxon>
        <taxon>Magnoliopsida</taxon>
        <taxon>eudicotyledons</taxon>
        <taxon>Gunneridae</taxon>
        <taxon>Pentapetalae</taxon>
        <taxon>rosids</taxon>
        <taxon>fabids</taxon>
        <taxon>Malpighiales</taxon>
        <taxon>Linaceae</taxon>
        <taxon>Linum</taxon>
    </lineage>
</organism>
<feature type="compositionally biased region" description="Polar residues" evidence="1">
    <location>
        <begin position="8"/>
        <end position="25"/>
    </location>
</feature>
<gene>
    <name evidence="3" type="ORF">LITE_LOCUS20887</name>
    <name evidence="2" type="ORF">LITE_LOCUS8140</name>
</gene>
<feature type="region of interest" description="Disordered" evidence="1">
    <location>
        <begin position="1"/>
        <end position="61"/>
    </location>
</feature>
<dbReference type="AlphaFoldDB" id="A0AAV0I8S4"/>
<sequence>MQRRKQQQRQPESSPVSSVQENSTALRLWAATKTLTRRRGTQPGRPKEHHRNTPPPRRPRLWFSLRQPTTWELRMQPACSAVLRPPPPPTTTIANSRAVSEQMGAGQGSTAWCFTAGGCTVSSSSSSRRKTNRASRIGRGAQGAAARRVITSSRRINCVICQSLSVAIRVPRRRLIIRIKTLICRSICEEGFNGRKHPFFHSFK</sequence>
<evidence type="ECO:0000313" key="4">
    <source>
        <dbReference type="Proteomes" id="UP001154282"/>
    </source>
</evidence>
<accession>A0AAV0I8S4</accession>